<dbReference type="RefSeq" id="WP_116279626.1">
    <property type="nucleotide sequence ID" value="NZ_NFZX01000076.1"/>
</dbReference>
<dbReference type="InterPro" id="IPR001347">
    <property type="entry name" value="SIS_dom"/>
</dbReference>
<dbReference type="GO" id="GO:1901135">
    <property type="term" value="P:carbohydrate derivative metabolic process"/>
    <property type="evidence" value="ECO:0007669"/>
    <property type="project" value="InterPro"/>
</dbReference>
<evidence type="ECO:0000313" key="2">
    <source>
        <dbReference type="EMBL" id="RFA32190.1"/>
    </source>
</evidence>
<organism evidence="2 3">
    <name type="scientific">Virgibacillus dokdonensis</name>
    <dbReference type="NCBI Taxonomy" id="302167"/>
    <lineage>
        <taxon>Bacteria</taxon>
        <taxon>Bacillati</taxon>
        <taxon>Bacillota</taxon>
        <taxon>Bacilli</taxon>
        <taxon>Bacillales</taxon>
        <taxon>Bacillaceae</taxon>
        <taxon>Virgibacillus</taxon>
    </lineage>
</organism>
<dbReference type="Proteomes" id="UP000256488">
    <property type="component" value="Unassembled WGS sequence"/>
</dbReference>
<dbReference type="EMBL" id="NFZX01000076">
    <property type="protein sequence ID" value="RFA32190.1"/>
    <property type="molecule type" value="Genomic_DNA"/>
</dbReference>
<comment type="caution">
    <text evidence="2">The sequence shown here is derived from an EMBL/GenBank/DDBJ whole genome shotgun (WGS) entry which is preliminary data.</text>
</comment>
<dbReference type="Gene3D" id="3.40.50.10490">
    <property type="entry name" value="Glucose-6-phosphate isomerase like protein, domain 1"/>
    <property type="match status" value="1"/>
</dbReference>
<proteinExistence type="predicted"/>
<protein>
    <recommendedName>
        <fullName evidence="1">SIS domain-containing protein</fullName>
    </recommendedName>
</protein>
<dbReference type="PROSITE" id="PS51464">
    <property type="entry name" value="SIS"/>
    <property type="match status" value="1"/>
</dbReference>
<name>A0A3E0WGT0_9BACI</name>
<dbReference type="InterPro" id="IPR046348">
    <property type="entry name" value="SIS_dom_sf"/>
</dbReference>
<reference evidence="2 3" key="1">
    <citation type="submission" date="2017-05" db="EMBL/GenBank/DDBJ databases">
        <title>Virgibacillus sp. AK90 isolated from a saltern of Kakinada, India.</title>
        <authorList>
            <person name="Gupta V."/>
            <person name="Sidhu C."/>
            <person name="Korpole S."/>
            <person name="Pinnaka A.K."/>
        </authorList>
    </citation>
    <scope>NUCLEOTIDE SEQUENCE [LARGE SCALE GENOMIC DNA]</scope>
    <source>
        <strain evidence="2 3">AK90</strain>
    </source>
</reference>
<dbReference type="GO" id="GO:0097367">
    <property type="term" value="F:carbohydrate derivative binding"/>
    <property type="evidence" value="ECO:0007669"/>
    <property type="project" value="InterPro"/>
</dbReference>
<dbReference type="SUPFAM" id="SSF53697">
    <property type="entry name" value="SIS domain"/>
    <property type="match status" value="1"/>
</dbReference>
<gene>
    <name evidence="2" type="ORF">CAI16_18875</name>
</gene>
<sequence>MCNRLDNADLINVIDPSNMLQTIQRLDEQLEETLSLSESVEIKFNSNEINNIVFAGVGGSAIGGSLIVNYIKNICKMPAIIHRNYNLPSFVDVNTLVFITSNSGNTREQLKIYDEAKSKEAKIVVITGGGKLLERAKNDNCTLFYYEGRTSIAPTARASICHMFFSILNILQKIDFIPCQKKELQMQLPL</sequence>
<feature type="domain" description="SIS" evidence="1">
    <location>
        <begin position="40"/>
        <end position="174"/>
    </location>
</feature>
<dbReference type="Pfam" id="PF01380">
    <property type="entry name" value="SIS"/>
    <property type="match status" value="1"/>
</dbReference>
<evidence type="ECO:0000259" key="1">
    <source>
        <dbReference type="PROSITE" id="PS51464"/>
    </source>
</evidence>
<dbReference type="AlphaFoldDB" id="A0A3E0WGT0"/>
<evidence type="ECO:0000313" key="3">
    <source>
        <dbReference type="Proteomes" id="UP000256488"/>
    </source>
</evidence>
<accession>A0A3E0WGT0</accession>